<organism evidence="6 7">
    <name type="scientific">Aspergillus steynii IBT 23096</name>
    <dbReference type="NCBI Taxonomy" id="1392250"/>
    <lineage>
        <taxon>Eukaryota</taxon>
        <taxon>Fungi</taxon>
        <taxon>Dikarya</taxon>
        <taxon>Ascomycota</taxon>
        <taxon>Pezizomycotina</taxon>
        <taxon>Eurotiomycetes</taxon>
        <taxon>Eurotiomycetidae</taxon>
        <taxon>Eurotiales</taxon>
        <taxon>Aspergillaceae</taxon>
        <taxon>Aspergillus</taxon>
        <taxon>Aspergillus subgen. Circumdati</taxon>
    </lineage>
</organism>
<keyword evidence="3 6" id="KW-0808">Transferase</keyword>
<dbReference type="InterPro" id="IPR050723">
    <property type="entry name" value="CFA/CMAS"/>
</dbReference>
<comment type="caution">
    <text evidence="6">The sequence shown here is derived from an EMBL/GenBank/DDBJ whole genome shotgun (WGS) entry which is preliminary data.</text>
</comment>
<keyword evidence="2 6" id="KW-0489">Methyltransferase</keyword>
<dbReference type="PANTHER" id="PTHR43667:SF2">
    <property type="entry name" value="FATTY ACID C-METHYL TRANSFERASE"/>
    <property type="match status" value="1"/>
</dbReference>
<proteinExistence type="inferred from homology"/>
<keyword evidence="5" id="KW-0443">Lipid metabolism</keyword>
<dbReference type="EMBL" id="MSFO01000005">
    <property type="protein sequence ID" value="PLB47630.1"/>
    <property type="molecule type" value="Genomic_DNA"/>
</dbReference>
<evidence type="ECO:0000256" key="5">
    <source>
        <dbReference type="ARBA" id="ARBA00023098"/>
    </source>
</evidence>
<dbReference type="GeneID" id="36561034"/>
<evidence type="ECO:0000256" key="2">
    <source>
        <dbReference type="ARBA" id="ARBA00022603"/>
    </source>
</evidence>
<dbReference type="VEuPathDB" id="FungiDB:P170DRAFT_476313"/>
<dbReference type="RefSeq" id="XP_024702932.1">
    <property type="nucleotide sequence ID" value="XM_024853336.1"/>
</dbReference>
<keyword evidence="4" id="KW-0949">S-adenosyl-L-methionine</keyword>
<evidence type="ECO:0000313" key="7">
    <source>
        <dbReference type="Proteomes" id="UP000234275"/>
    </source>
</evidence>
<accession>A0A2I2G423</accession>
<dbReference type="GO" id="GO:0008168">
    <property type="term" value="F:methyltransferase activity"/>
    <property type="evidence" value="ECO:0007669"/>
    <property type="project" value="UniProtKB-KW"/>
</dbReference>
<evidence type="ECO:0000256" key="4">
    <source>
        <dbReference type="ARBA" id="ARBA00022691"/>
    </source>
</evidence>
<keyword evidence="7" id="KW-1185">Reference proteome</keyword>
<name>A0A2I2G423_9EURO</name>
<dbReference type="InterPro" id="IPR029063">
    <property type="entry name" value="SAM-dependent_MTases_sf"/>
</dbReference>
<protein>
    <submittedName>
        <fullName evidence="6">S-adenosyl-L-methionine-dependent methyltransferase</fullName>
    </submittedName>
</protein>
<dbReference type="SUPFAM" id="SSF53335">
    <property type="entry name" value="S-adenosyl-L-methionine-dependent methyltransferases"/>
    <property type="match status" value="1"/>
</dbReference>
<comment type="similarity">
    <text evidence="1">Belongs to the CFA/CMAS family.</text>
</comment>
<dbReference type="Pfam" id="PF02353">
    <property type="entry name" value="CMAS"/>
    <property type="match status" value="1"/>
</dbReference>
<dbReference type="GO" id="GO:0032259">
    <property type="term" value="P:methylation"/>
    <property type="evidence" value="ECO:0007669"/>
    <property type="project" value="UniProtKB-KW"/>
</dbReference>
<evidence type="ECO:0000256" key="1">
    <source>
        <dbReference type="ARBA" id="ARBA00010815"/>
    </source>
</evidence>
<dbReference type="PANTHER" id="PTHR43667">
    <property type="entry name" value="CYCLOPROPANE-FATTY-ACYL-PHOSPHOLIPID SYNTHASE"/>
    <property type="match status" value="1"/>
</dbReference>
<reference evidence="6 7" key="1">
    <citation type="submission" date="2016-12" db="EMBL/GenBank/DDBJ databases">
        <title>The genomes of Aspergillus section Nigri reveals drivers in fungal speciation.</title>
        <authorList>
            <consortium name="DOE Joint Genome Institute"/>
            <person name="Vesth T.C."/>
            <person name="Nybo J."/>
            <person name="Theobald S."/>
            <person name="Brandl J."/>
            <person name="Frisvad J.C."/>
            <person name="Nielsen K.F."/>
            <person name="Lyhne E.K."/>
            <person name="Kogle M.E."/>
            <person name="Kuo A."/>
            <person name="Riley R."/>
            <person name="Clum A."/>
            <person name="Nolan M."/>
            <person name="Lipzen A."/>
            <person name="Salamov A."/>
            <person name="Henrissat B."/>
            <person name="Wiebenga A."/>
            <person name="De Vries R.P."/>
            <person name="Grigoriev I.V."/>
            <person name="Mortensen U.H."/>
            <person name="Andersen M.R."/>
            <person name="Baker S.E."/>
        </authorList>
    </citation>
    <scope>NUCLEOTIDE SEQUENCE [LARGE SCALE GENOMIC DNA]</scope>
    <source>
        <strain evidence="6 7">IBT 23096</strain>
    </source>
</reference>
<gene>
    <name evidence="6" type="ORF">P170DRAFT_476313</name>
</gene>
<sequence>MQATFNTLGSYAAPYIRDTLLRMLQSNIQNGAIDIHLKGACSQQRSGALKVGNIECTDSGVLKASLVVHDDPTLWLKLCQNLDIGVAEAYMLQQIECSDLVSLFRIYIRNWTSMATVNSLVQLPLRLWNQVTRKINNTANAFQNASFHYDTSKALFKAFLSEDMCYSCPIWESPDEPLEAAQRRKAQTIIDKANIRSTDHVLDIGGGWAFIAMEAKILGEELIKGRSYEDNIDYVLCDYQNIRKPERGFDRIISVEMIEAVGKEYIDEFFGTLHNLLNPIEGRIVIQSITFIEKLHSQPKSLDNFLDKYIFPGGYLPCNTELINSMSRGSEQCMELDSLDEIGENYVKALRLWREKFVSNWETIKSSILREHGERSDAEMEAFKRIWIYYFSYCQAGFHEGILGDVILAASRRPRVMSHSPIM</sequence>
<dbReference type="AlphaFoldDB" id="A0A2I2G423"/>
<dbReference type="PIRSF" id="PIRSF003085">
    <property type="entry name" value="CMAS"/>
    <property type="match status" value="1"/>
</dbReference>
<dbReference type="Proteomes" id="UP000234275">
    <property type="component" value="Unassembled WGS sequence"/>
</dbReference>
<dbReference type="CDD" id="cd02440">
    <property type="entry name" value="AdoMet_MTases"/>
    <property type="match status" value="1"/>
</dbReference>
<evidence type="ECO:0000313" key="6">
    <source>
        <dbReference type="EMBL" id="PLB47630.1"/>
    </source>
</evidence>
<evidence type="ECO:0000256" key="3">
    <source>
        <dbReference type="ARBA" id="ARBA00022679"/>
    </source>
</evidence>
<dbReference type="OrthoDB" id="8300214at2759"/>
<dbReference type="Gene3D" id="3.40.50.150">
    <property type="entry name" value="Vaccinia Virus protein VP39"/>
    <property type="match status" value="1"/>
</dbReference>
<dbReference type="STRING" id="1392250.A0A2I2G423"/>
<dbReference type="GO" id="GO:0008610">
    <property type="term" value="P:lipid biosynthetic process"/>
    <property type="evidence" value="ECO:0007669"/>
    <property type="project" value="InterPro"/>
</dbReference>
<dbReference type="InterPro" id="IPR003333">
    <property type="entry name" value="CMAS"/>
</dbReference>